<comment type="similarity">
    <text evidence="1">Belongs to the CpoB family.</text>
</comment>
<keyword evidence="5" id="KW-1185">Reference proteome</keyword>
<sequence precursor="true">MKRVAISALMLAALAGCATNSDLEATRRQIDQVNQQASSRLSEMESKLSNDKLLDLVSQVDALKAEIAKLRGENEVINYTLQTTQKRQNDLYADLDARLGKVEGAAASAPAASQPPAAAQGTAQAAPDFDKALKLLRSQDFANAVPALQRFISQNPDSPQAVEATYWLGVAHAGLRQYDSAIDIHRRFVEQHPDDPRAPDALRSIGLCQRALNQLDTARATFRRLIKLYPKSPAAIKAKEQLKTL</sequence>
<comment type="function">
    <text evidence="1">Mediates coordination of peptidoglycan synthesis and outer membrane constriction during cell division.</text>
</comment>
<gene>
    <name evidence="1" type="primary">cpoB</name>
    <name evidence="4" type="ORF">GCM10011289_10610</name>
</gene>
<dbReference type="Pfam" id="PF16331">
    <property type="entry name" value="TolA_bind_tri"/>
    <property type="match status" value="1"/>
</dbReference>
<feature type="repeat" description="TPR" evidence="2">
    <location>
        <begin position="199"/>
        <end position="232"/>
    </location>
</feature>
<dbReference type="HAMAP" id="MF_02066">
    <property type="entry name" value="CpoB"/>
    <property type="match status" value="1"/>
</dbReference>
<dbReference type="SUPFAM" id="SSF48452">
    <property type="entry name" value="TPR-like"/>
    <property type="match status" value="1"/>
</dbReference>
<dbReference type="Proteomes" id="UP000645257">
    <property type="component" value="Unassembled WGS sequence"/>
</dbReference>
<accession>A0A918U8M5</accession>
<comment type="subcellular location">
    <subcellularLocation>
        <location evidence="1">Periplasm</location>
    </subcellularLocation>
</comment>
<dbReference type="AlphaFoldDB" id="A0A918U8M5"/>
<keyword evidence="1" id="KW-0574">Periplasm</keyword>
<evidence type="ECO:0000259" key="3">
    <source>
        <dbReference type="Pfam" id="PF16331"/>
    </source>
</evidence>
<dbReference type="GO" id="GO:0070206">
    <property type="term" value="P:protein trimerization"/>
    <property type="evidence" value="ECO:0007669"/>
    <property type="project" value="InterPro"/>
</dbReference>
<keyword evidence="1" id="KW-0131">Cell cycle</keyword>
<keyword evidence="1" id="KW-0732">Signal</keyword>
<dbReference type="InterPro" id="IPR019734">
    <property type="entry name" value="TPR_rpt"/>
</dbReference>
<feature type="domain" description="YbgF trimerisation" evidence="3">
    <location>
        <begin position="37"/>
        <end position="108"/>
    </location>
</feature>
<evidence type="ECO:0000256" key="1">
    <source>
        <dbReference type="HAMAP-Rule" id="MF_02066"/>
    </source>
</evidence>
<evidence type="ECO:0000313" key="5">
    <source>
        <dbReference type="Proteomes" id="UP000645257"/>
    </source>
</evidence>
<comment type="caution">
    <text evidence="4">The sequence shown here is derived from an EMBL/GenBank/DDBJ whole genome shotgun (WGS) entry which is preliminary data.</text>
</comment>
<dbReference type="Gene3D" id="1.25.40.10">
    <property type="entry name" value="Tetratricopeptide repeat domain"/>
    <property type="match status" value="1"/>
</dbReference>
<feature type="signal peptide" evidence="1">
    <location>
        <begin position="1"/>
        <end position="20"/>
    </location>
</feature>
<keyword evidence="2" id="KW-0802">TPR repeat</keyword>
<dbReference type="InterPro" id="IPR034706">
    <property type="entry name" value="CpoB"/>
</dbReference>
<name>A0A918U8M5_9NEIS</name>
<dbReference type="Pfam" id="PF13174">
    <property type="entry name" value="TPR_6"/>
    <property type="match status" value="1"/>
</dbReference>
<dbReference type="Pfam" id="PF13432">
    <property type="entry name" value="TPR_16"/>
    <property type="match status" value="1"/>
</dbReference>
<dbReference type="GO" id="GO:0043093">
    <property type="term" value="P:FtsZ-dependent cytokinesis"/>
    <property type="evidence" value="ECO:0007669"/>
    <property type="project" value="UniProtKB-UniRule"/>
</dbReference>
<evidence type="ECO:0000256" key="2">
    <source>
        <dbReference type="PROSITE-ProRule" id="PRU00339"/>
    </source>
</evidence>
<feature type="chain" id="PRO_5038194139" description="Cell division coordinator CpoB" evidence="1">
    <location>
        <begin position="21"/>
        <end position="245"/>
    </location>
</feature>
<dbReference type="InterPro" id="IPR011990">
    <property type="entry name" value="TPR-like_helical_dom_sf"/>
</dbReference>
<dbReference type="InterPro" id="IPR032519">
    <property type="entry name" value="YbgF_tri"/>
</dbReference>
<protein>
    <recommendedName>
        <fullName evidence="1">Cell division coordinator CpoB</fullName>
    </recommendedName>
</protein>
<dbReference type="SMART" id="SM00028">
    <property type="entry name" value="TPR"/>
    <property type="match status" value="2"/>
</dbReference>
<reference evidence="4" key="1">
    <citation type="journal article" date="2014" name="Int. J. Syst. Evol. Microbiol.">
        <title>Complete genome sequence of Corynebacterium casei LMG S-19264T (=DSM 44701T), isolated from a smear-ripened cheese.</title>
        <authorList>
            <consortium name="US DOE Joint Genome Institute (JGI-PGF)"/>
            <person name="Walter F."/>
            <person name="Albersmeier A."/>
            <person name="Kalinowski J."/>
            <person name="Ruckert C."/>
        </authorList>
    </citation>
    <scope>NUCLEOTIDE SEQUENCE</scope>
    <source>
        <strain evidence="4">KCTC 32182</strain>
    </source>
</reference>
<feature type="repeat" description="TPR" evidence="2">
    <location>
        <begin position="162"/>
        <end position="195"/>
    </location>
</feature>
<dbReference type="PROSITE" id="PS51257">
    <property type="entry name" value="PROKAR_LIPOPROTEIN"/>
    <property type="match status" value="1"/>
</dbReference>
<dbReference type="Gene3D" id="1.20.5.110">
    <property type="match status" value="1"/>
</dbReference>
<dbReference type="PROSITE" id="PS50005">
    <property type="entry name" value="TPR"/>
    <property type="match status" value="2"/>
</dbReference>
<proteinExistence type="inferred from homology"/>
<organism evidence="4 5">
    <name type="scientific">Paludibacterium paludis</name>
    <dbReference type="NCBI Taxonomy" id="1225769"/>
    <lineage>
        <taxon>Bacteria</taxon>
        <taxon>Pseudomonadati</taxon>
        <taxon>Pseudomonadota</taxon>
        <taxon>Betaproteobacteria</taxon>
        <taxon>Neisseriales</taxon>
        <taxon>Chromobacteriaceae</taxon>
        <taxon>Paludibacterium</taxon>
    </lineage>
</organism>
<dbReference type="EMBL" id="BMYX01000004">
    <property type="protein sequence ID" value="GGY09641.1"/>
    <property type="molecule type" value="Genomic_DNA"/>
</dbReference>
<dbReference type="RefSeq" id="WP_189531996.1">
    <property type="nucleotide sequence ID" value="NZ_BMYX01000004.1"/>
</dbReference>
<keyword evidence="1" id="KW-0132">Cell division</keyword>
<dbReference type="InterPro" id="IPR014162">
    <property type="entry name" value="CpoB_C"/>
</dbReference>
<dbReference type="NCBIfam" id="TIGR02795">
    <property type="entry name" value="tol_pal_ybgF"/>
    <property type="match status" value="1"/>
</dbReference>
<reference evidence="4" key="2">
    <citation type="submission" date="2020-09" db="EMBL/GenBank/DDBJ databases">
        <authorList>
            <person name="Sun Q."/>
            <person name="Kim S."/>
        </authorList>
    </citation>
    <scope>NUCLEOTIDE SEQUENCE</scope>
    <source>
        <strain evidence="4">KCTC 32182</strain>
    </source>
</reference>
<evidence type="ECO:0000313" key="4">
    <source>
        <dbReference type="EMBL" id="GGY09641.1"/>
    </source>
</evidence>
<dbReference type="GO" id="GO:0030288">
    <property type="term" value="C:outer membrane-bounded periplasmic space"/>
    <property type="evidence" value="ECO:0007669"/>
    <property type="project" value="UniProtKB-UniRule"/>
</dbReference>